<dbReference type="OrthoDB" id="10025005at2759"/>
<proteinExistence type="predicted"/>
<dbReference type="InterPro" id="IPR011333">
    <property type="entry name" value="SKP1/BTB/POZ_sf"/>
</dbReference>
<accession>A0A9N9AYA8</accession>
<dbReference type="EMBL" id="CAJVPS010001742">
    <property type="protein sequence ID" value="CAG8549169.1"/>
    <property type="molecule type" value="Genomic_DNA"/>
</dbReference>
<dbReference type="SUPFAM" id="SSF54695">
    <property type="entry name" value="POZ domain"/>
    <property type="match status" value="1"/>
</dbReference>
<feature type="domain" description="Potassium channel tetramerisation-type BTB" evidence="1">
    <location>
        <begin position="15"/>
        <end position="77"/>
    </location>
</feature>
<dbReference type="Pfam" id="PF02214">
    <property type="entry name" value="BTB_2"/>
    <property type="match status" value="1"/>
</dbReference>
<dbReference type="Proteomes" id="UP000789508">
    <property type="component" value="Unassembled WGS sequence"/>
</dbReference>
<comment type="caution">
    <text evidence="2">The sequence shown here is derived from an EMBL/GenBank/DDBJ whole genome shotgun (WGS) entry which is preliminary data.</text>
</comment>
<organism evidence="2 3">
    <name type="scientific">Ambispora leptoticha</name>
    <dbReference type="NCBI Taxonomy" id="144679"/>
    <lineage>
        <taxon>Eukaryota</taxon>
        <taxon>Fungi</taxon>
        <taxon>Fungi incertae sedis</taxon>
        <taxon>Mucoromycota</taxon>
        <taxon>Glomeromycotina</taxon>
        <taxon>Glomeromycetes</taxon>
        <taxon>Archaeosporales</taxon>
        <taxon>Ambisporaceae</taxon>
        <taxon>Ambispora</taxon>
    </lineage>
</organism>
<gene>
    <name evidence="2" type="ORF">ALEPTO_LOCUS5792</name>
</gene>
<evidence type="ECO:0000313" key="3">
    <source>
        <dbReference type="Proteomes" id="UP000789508"/>
    </source>
</evidence>
<name>A0A9N9AYA8_9GLOM</name>
<sequence>MSQNNEYYVLADRRIKLNIGGFKYETKRSTLINYPDSLIANDIEENETNELFYNRDGHLFWYILQFYRTGRIHLPLANSSSPCLSCGQPTFLEHLKREFEYFRMPFSEPIENRKLASSDIMESLIASRVDEFLNVLKKVFMEVIIANETKVEITFSVKKTPPEVRIGKERSIMKSYLYENICKMVAPFSESAIKILDMFNDEIGQHMRENLPGLTWRVDSNFSQEIGNFHNIRMQYQSEGVLIREAIIASSKHA</sequence>
<dbReference type="GO" id="GO:0051260">
    <property type="term" value="P:protein homooligomerization"/>
    <property type="evidence" value="ECO:0007669"/>
    <property type="project" value="InterPro"/>
</dbReference>
<evidence type="ECO:0000313" key="2">
    <source>
        <dbReference type="EMBL" id="CAG8549169.1"/>
    </source>
</evidence>
<feature type="non-terminal residue" evidence="2">
    <location>
        <position position="254"/>
    </location>
</feature>
<dbReference type="Gene3D" id="3.30.710.10">
    <property type="entry name" value="Potassium Channel Kv1.1, Chain A"/>
    <property type="match status" value="1"/>
</dbReference>
<reference evidence="2" key="1">
    <citation type="submission" date="2021-06" db="EMBL/GenBank/DDBJ databases">
        <authorList>
            <person name="Kallberg Y."/>
            <person name="Tangrot J."/>
            <person name="Rosling A."/>
        </authorList>
    </citation>
    <scope>NUCLEOTIDE SEQUENCE</scope>
    <source>
        <strain evidence="2">FL130A</strain>
    </source>
</reference>
<dbReference type="AlphaFoldDB" id="A0A9N9AYA8"/>
<keyword evidence="3" id="KW-1185">Reference proteome</keyword>
<evidence type="ECO:0000259" key="1">
    <source>
        <dbReference type="Pfam" id="PF02214"/>
    </source>
</evidence>
<dbReference type="PANTHER" id="PTHR14499:SF136">
    <property type="entry name" value="GH08630P"/>
    <property type="match status" value="1"/>
</dbReference>
<protein>
    <submittedName>
        <fullName evidence="2">14384_t:CDS:1</fullName>
    </submittedName>
</protein>
<dbReference type="PANTHER" id="PTHR14499">
    <property type="entry name" value="POTASSIUM CHANNEL TETRAMERIZATION DOMAIN-CONTAINING"/>
    <property type="match status" value="1"/>
</dbReference>
<dbReference type="InterPro" id="IPR003131">
    <property type="entry name" value="T1-type_BTB"/>
</dbReference>